<protein>
    <recommendedName>
        <fullName evidence="5">Bacterial membrane protein YfhO</fullName>
    </recommendedName>
</protein>
<feature type="transmembrane region" description="Helical" evidence="2">
    <location>
        <begin position="404"/>
        <end position="424"/>
    </location>
</feature>
<feature type="transmembrane region" description="Helical" evidence="2">
    <location>
        <begin position="355"/>
        <end position="384"/>
    </location>
</feature>
<proteinExistence type="predicted"/>
<feature type="region of interest" description="Disordered" evidence="1">
    <location>
        <begin position="1"/>
        <end position="124"/>
    </location>
</feature>
<feature type="region of interest" description="Disordered" evidence="1">
    <location>
        <begin position="146"/>
        <end position="167"/>
    </location>
</feature>
<feature type="transmembrane region" description="Helical" evidence="2">
    <location>
        <begin position="580"/>
        <end position="601"/>
    </location>
</feature>
<feature type="transmembrane region" description="Helical" evidence="2">
    <location>
        <begin position="184"/>
        <end position="205"/>
    </location>
</feature>
<keyword evidence="2" id="KW-0472">Membrane</keyword>
<evidence type="ECO:0000256" key="2">
    <source>
        <dbReference type="SAM" id="Phobius"/>
    </source>
</evidence>
<feature type="transmembrane region" description="Helical" evidence="2">
    <location>
        <begin position="496"/>
        <end position="519"/>
    </location>
</feature>
<sequence length="674" mass="76217">MERDDEIEKISKELEDILRMTSEKKRSSEETETEKKKLIPSENGTDKKTPSASLEDFSLILDLGDGDVVSSDSAEVSPAGGDREEEPGTVQSPAEGGPVSSEGGQVPDAAEPLSGLDSVQEDPPDLFLEPVESEEYDYEEDLEFPDQEALEFSDQEEPAYDERDGKRRRDGRESICLIRPSDGLVAAFFVPVIIMIIIFAQRGIFPFGEESFLRTDMYHQYAPFFSEFQHKLTHGGSFLYSWDVGMGVNFAALYAYYLASPLNWLLALCPKAYIIEFMTYMIVFKIGLSGLSFAYYLRKHCRTSDFGIAFFGIFYALSGYMAAYSWNIMWLDCILLFPLIMLGLERLVREKKCFLYCITLGLSILSNYYISIMICIFMVLYFIALLVMDGKKSWSDYMVNISSFAVFSLLAGGLAAVVLLPEIYALQMTASGDFNFPKTVTSYFPIFDMVARHLPDVETEIGLDHWPNIYCGVAVLMLFLLYLVNRNIKRREKVVYCGLLLFFFASFSFNVLNFIWHGFHYPNSLPCRQSFIYIFLMLLMCYQAYSHLKETPWKHVVLAFFAAIAFVLMAQKLITDEAYHFSVFYVAILFLSAYAGLICLYQKGASRNVVILLALGVVSVEAAVNTTVTSVTTTSRTSYVKDNDASVSLTEGITDPAFYRVEKVSRKTKNDGAW</sequence>
<feature type="non-terminal residue" evidence="3">
    <location>
        <position position="674"/>
    </location>
</feature>
<organism evidence="3 4">
    <name type="scientific">Hungatella hathewayi DSM 13479</name>
    <dbReference type="NCBI Taxonomy" id="566550"/>
    <lineage>
        <taxon>Bacteria</taxon>
        <taxon>Bacillati</taxon>
        <taxon>Bacillota</taxon>
        <taxon>Clostridia</taxon>
        <taxon>Lachnospirales</taxon>
        <taxon>Lachnospiraceae</taxon>
        <taxon>Hungatella</taxon>
    </lineage>
</organism>
<dbReference type="AlphaFoldDB" id="D3AJA7"/>
<dbReference type="Proteomes" id="UP000004968">
    <property type="component" value="Unassembled WGS sequence"/>
</dbReference>
<feature type="transmembrane region" description="Helical" evidence="2">
    <location>
        <begin position="277"/>
        <end position="297"/>
    </location>
</feature>
<feature type="transmembrane region" description="Helical" evidence="2">
    <location>
        <begin position="238"/>
        <end position="257"/>
    </location>
</feature>
<feature type="transmembrane region" description="Helical" evidence="2">
    <location>
        <begin position="608"/>
        <end position="628"/>
    </location>
</feature>
<dbReference type="EMBL" id="ACIO01000310">
    <property type="protein sequence ID" value="EFC98082.1"/>
    <property type="molecule type" value="Genomic_DNA"/>
</dbReference>
<evidence type="ECO:0000313" key="4">
    <source>
        <dbReference type="Proteomes" id="UP000004968"/>
    </source>
</evidence>
<gene>
    <name evidence="3" type="ORF">CLOSTHATH_03697</name>
</gene>
<feature type="transmembrane region" description="Helical" evidence="2">
    <location>
        <begin position="466"/>
        <end position="484"/>
    </location>
</feature>
<feature type="transmembrane region" description="Helical" evidence="2">
    <location>
        <begin position="304"/>
        <end position="322"/>
    </location>
</feature>
<keyword evidence="2" id="KW-0812">Transmembrane</keyword>
<dbReference type="RefSeq" id="WP_006774166.1">
    <property type="nucleotide sequence ID" value="NZ_GG667675.1"/>
</dbReference>
<dbReference type="PANTHER" id="PTHR38454:SF1">
    <property type="entry name" value="INTEGRAL MEMBRANE PROTEIN"/>
    <property type="match status" value="1"/>
</dbReference>
<evidence type="ECO:0000256" key="1">
    <source>
        <dbReference type="SAM" id="MobiDB-lite"/>
    </source>
</evidence>
<feature type="compositionally biased region" description="Low complexity" evidence="1">
    <location>
        <begin position="61"/>
        <end position="73"/>
    </location>
</feature>
<reference evidence="3 4" key="1">
    <citation type="submission" date="2010-01" db="EMBL/GenBank/DDBJ databases">
        <authorList>
            <person name="Weinstock G."/>
            <person name="Sodergren E."/>
            <person name="Clifton S."/>
            <person name="Fulton L."/>
            <person name="Fulton B."/>
            <person name="Courtney L."/>
            <person name="Fronick C."/>
            <person name="Harrison M."/>
            <person name="Strong C."/>
            <person name="Farmer C."/>
            <person name="Delahaunty K."/>
            <person name="Markovic C."/>
            <person name="Hall O."/>
            <person name="Minx P."/>
            <person name="Tomlinson C."/>
            <person name="Mitreva M."/>
            <person name="Nelson J."/>
            <person name="Hou S."/>
            <person name="Wollam A."/>
            <person name="Pepin K.H."/>
            <person name="Johnson M."/>
            <person name="Bhonagiri V."/>
            <person name="Nash W.E."/>
            <person name="Warren W."/>
            <person name="Chinwalla A."/>
            <person name="Mardis E.R."/>
            <person name="Wilson R.K."/>
        </authorList>
    </citation>
    <scope>NUCLEOTIDE SEQUENCE [LARGE SCALE GENOMIC DNA]</scope>
    <source>
        <strain evidence="3 4">DSM 13479</strain>
    </source>
</reference>
<feature type="transmembrane region" description="Helical" evidence="2">
    <location>
        <begin position="531"/>
        <end position="548"/>
    </location>
</feature>
<evidence type="ECO:0000313" key="3">
    <source>
        <dbReference type="EMBL" id="EFC98082.1"/>
    </source>
</evidence>
<dbReference type="HOGENOM" id="CLU_408021_0_0_9"/>
<feature type="transmembrane region" description="Helical" evidence="2">
    <location>
        <begin position="555"/>
        <end position="574"/>
    </location>
</feature>
<feature type="compositionally biased region" description="Acidic residues" evidence="1">
    <location>
        <begin position="146"/>
        <end position="159"/>
    </location>
</feature>
<accession>D3AJA7</accession>
<dbReference type="InterPro" id="IPR018580">
    <property type="entry name" value="Uncharacterised_YfhO"/>
</dbReference>
<dbReference type="Pfam" id="PF09586">
    <property type="entry name" value="YfhO"/>
    <property type="match status" value="1"/>
</dbReference>
<name>D3AJA7_9FIRM</name>
<feature type="compositionally biased region" description="Basic and acidic residues" evidence="1">
    <location>
        <begin position="1"/>
        <end position="49"/>
    </location>
</feature>
<comment type="caution">
    <text evidence="3">The sequence shown here is derived from an EMBL/GenBank/DDBJ whole genome shotgun (WGS) entry which is preliminary data.</text>
</comment>
<dbReference type="PANTHER" id="PTHR38454">
    <property type="entry name" value="INTEGRAL MEMBRANE PROTEIN-RELATED"/>
    <property type="match status" value="1"/>
</dbReference>
<keyword evidence="2" id="KW-1133">Transmembrane helix</keyword>
<evidence type="ECO:0008006" key="5">
    <source>
        <dbReference type="Google" id="ProtNLM"/>
    </source>
</evidence>